<evidence type="ECO:0000256" key="5">
    <source>
        <dbReference type="ARBA" id="ARBA00022837"/>
    </source>
</evidence>
<evidence type="ECO:0000256" key="3">
    <source>
        <dbReference type="ARBA" id="ARBA00022801"/>
    </source>
</evidence>
<keyword evidence="2 7" id="KW-0645">Protease</keyword>
<dbReference type="CDD" id="cd00044">
    <property type="entry name" value="CysPc"/>
    <property type="match status" value="1"/>
</dbReference>
<gene>
    <name evidence="10" type="ORF">J437_LFUL004620</name>
</gene>
<evidence type="ECO:0000259" key="9">
    <source>
        <dbReference type="PROSITE" id="PS50222"/>
    </source>
</evidence>
<dbReference type="Pfam" id="PF13833">
    <property type="entry name" value="EF-hand_8"/>
    <property type="match status" value="1"/>
</dbReference>
<dbReference type="Gene3D" id="3.90.70.10">
    <property type="entry name" value="Cysteine proteinases"/>
    <property type="match status" value="1"/>
</dbReference>
<evidence type="ECO:0000256" key="7">
    <source>
        <dbReference type="PROSITE-ProRule" id="PRU00239"/>
    </source>
</evidence>
<dbReference type="SMART" id="SM00720">
    <property type="entry name" value="calpain_III"/>
    <property type="match status" value="1"/>
</dbReference>
<evidence type="ECO:0000313" key="10">
    <source>
        <dbReference type="EMBL" id="KAG8225420.1"/>
    </source>
</evidence>
<dbReference type="InterPro" id="IPR000169">
    <property type="entry name" value="Pept_cys_AS"/>
</dbReference>
<name>A0A8K0K130_LADFU</name>
<dbReference type="SUPFAM" id="SSF49758">
    <property type="entry name" value="Calpain large subunit, middle domain (domain III)"/>
    <property type="match status" value="2"/>
</dbReference>
<sequence>MSEPSLNCYKQLRQKCLDGGYLFEDPDFPADTSSLFVNRLPRYKYEWKRPLEICENPRLFVEGFSRFDLIQGDIGDCWLVAAAANLTLNKQLFHRVVPVDQSFVDNYAGIFHFRFWHYGRWVDVVIDDRLPTLDGELVYLHSSQKNEFWSPLLEKAYAKLYGSYEALVGGATSEGMEDLTGGICEIFDIRNAPPNLFEIMLKAFQRSSMMGCSIECTEYLEEFTEEGLVKGHAYSITKVCNISCPQKTSLIRLRNPWGDDKEWNGPWSDKSKEWLSIGESQKKKLGLIFENDGEFWMSFDDFLSHFSWLEICNLDPILLNKELNPIITGKRWEAYQFEGSWVQGITAGGCLNHPDVQGLNLQRTKIFKEISGEDLEVDWMKLKMVLDETIGSDTGEGFSADVCRSMIAMMDFDRSGKLGLDEYKKLWKNINQWKEVFKHYDKDNSGYLDVTELRQALNSAGYKLNKKILCLLAYRYAGRNGEISFDDFIMCAVRLKGMIETFHLNPQYVVTLENADEDAEENNCTIIVGLMQKSSVIQKKIRKNALIIGFEIYRLDDPETLPKPLNSKFFKYHAPAVYSTVFANRREVTGRFTMPKGTYCIIPATYQPGENGGFVIRMSLKRRENKTQKI</sequence>
<dbReference type="InterPro" id="IPR011992">
    <property type="entry name" value="EF-hand-dom_pair"/>
</dbReference>
<evidence type="ECO:0000256" key="2">
    <source>
        <dbReference type="ARBA" id="ARBA00022670"/>
    </source>
</evidence>
<dbReference type="Gene3D" id="2.60.120.380">
    <property type="match status" value="1"/>
</dbReference>
<dbReference type="PROSITE" id="PS00139">
    <property type="entry name" value="THIOL_PROTEASE_CYS"/>
    <property type="match status" value="1"/>
</dbReference>
<evidence type="ECO:0000256" key="1">
    <source>
        <dbReference type="ARBA" id="ARBA00007623"/>
    </source>
</evidence>
<reference evidence="10" key="1">
    <citation type="submission" date="2013-04" db="EMBL/GenBank/DDBJ databases">
        <authorList>
            <person name="Qu J."/>
            <person name="Murali S.C."/>
            <person name="Bandaranaike D."/>
            <person name="Bellair M."/>
            <person name="Blankenburg K."/>
            <person name="Chao H."/>
            <person name="Dinh H."/>
            <person name="Doddapaneni H."/>
            <person name="Downs B."/>
            <person name="Dugan-Rocha S."/>
            <person name="Elkadiri S."/>
            <person name="Gnanaolivu R.D."/>
            <person name="Hernandez B."/>
            <person name="Javaid M."/>
            <person name="Jayaseelan J.C."/>
            <person name="Lee S."/>
            <person name="Li M."/>
            <person name="Ming W."/>
            <person name="Munidasa M."/>
            <person name="Muniz J."/>
            <person name="Nguyen L."/>
            <person name="Ongeri F."/>
            <person name="Osuji N."/>
            <person name="Pu L.-L."/>
            <person name="Puazo M."/>
            <person name="Qu C."/>
            <person name="Quiroz J."/>
            <person name="Raj R."/>
            <person name="Weissenberger G."/>
            <person name="Xin Y."/>
            <person name="Zou X."/>
            <person name="Han Y."/>
            <person name="Richards S."/>
            <person name="Worley K."/>
            <person name="Muzny D."/>
            <person name="Gibbs R."/>
        </authorList>
    </citation>
    <scope>NUCLEOTIDE SEQUENCE</scope>
    <source>
        <strain evidence="10">Sampled in the wild</strain>
    </source>
</reference>
<comment type="similarity">
    <text evidence="1">Belongs to the peptidase C2 family.</text>
</comment>
<dbReference type="Pfam" id="PF01067">
    <property type="entry name" value="Calpain_III"/>
    <property type="match status" value="1"/>
</dbReference>
<dbReference type="FunFam" id="3.90.70.10:FF:000001">
    <property type="entry name" value="Calpain-1 catalytic subunit"/>
    <property type="match status" value="1"/>
</dbReference>
<comment type="caution">
    <text evidence="10">The sequence shown here is derived from an EMBL/GenBank/DDBJ whole genome shotgun (WGS) entry which is preliminary data.</text>
</comment>
<feature type="active site" evidence="6 7">
    <location>
        <position position="232"/>
    </location>
</feature>
<feature type="active site" evidence="6 7">
    <location>
        <position position="255"/>
    </location>
</feature>
<dbReference type="InterPro" id="IPR002048">
    <property type="entry name" value="EF_hand_dom"/>
</dbReference>
<keyword evidence="4 7" id="KW-0788">Thiol protease</keyword>
<dbReference type="PROSITE" id="PS00018">
    <property type="entry name" value="EF_HAND_1"/>
    <property type="match status" value="1"/>
</dbReference>
<evidence type="ECO:0000256" key="6">
    <source>
        <dbReference type="PIRSR" id="PIRSR622684-1"/>
    </source>
</evidence>
<dbReference type="Gene3D" id="1.10.238.10">
    <property type="entry name" value="EF-hand"/>
    <property type="match status" value="1"/>
</dbReference>
<dbReference type="InterPro" id="IPR022682">
    <property type="entry name" value="Calpain_domain_III"/>
</dbReference>
<dbReference type="PROSITE" id="PS50203">
    <property type="entry name" value="CALPAIN_CAT"/>
    <property type="match status" value="1"/>
</dbReference>
<dbReference type="GO" id="GO:0004198">
    <property type="term" value="F:calcium-dependent cysteine-type endopeptidase activity"/>
    <property type="evidence" value="ECO:0007669"/>
    <property type="project" value="InterPro"/>
</dbReference>
<evidence type="ECO:0000256" key="4">
    <source>
        <dbReference type="ARBA" id="ARBA00022807"/>
    </source>
</evidence>
<dbReference type="SUPFAM" id="SSF54001">
    <property type="entry name" value="Cysteine proteinases"/>
    <property type="match status" value="1"/>
</dbReference>
<dbReference type="GO" id="GO:0006508">
    <property type="term" value="P:proteolysis"/>
    <property type="evidence" value="ECO:0007669"/>
    <property type="project" value="UniProtKB-KW"/>
</dbReference>
<evidence type="ECO:0000313" key="11">
    <source>
        <dbReference type="Proteomes" id="UP000792457"/>
    </source>
</evidence>
<dbReference type="InterPro" id="IPR022683">
    <property type="entry name" value="Calpain_III"/>
</dbReference>
<evidence type="ECO:0000259" key="8">
    <source>
        <dbReference type="PROSITE" id="PS50203"/>
    </source>
</evidence>
<keyword evidence="3 7" id="KW-0378">Hydrolase</keyword>
<dbReference type="PANTHER" id="PTHR10183:SF433">
    <property type="entry name" value="CALPAIN-A-RELATED"/>
    <property type="match status" value="1"/>
</dbReference>
<dbReference type="InterPro" id="IPR036213">
    <property type="entry name" value="Calpain_III_sf"/>
</dbReference>
<keyword evidence="11" id="KW-1185">Reference proteome</keyword>
<dbReference type="InterPro" id="IPR038765">
    <property type="entry name" value="Papain-like_cys_pep_sf"/>
</dbReference>
<dbReference type="EMBL" id="KZ308236">
    <property type="protein sequence ID" value="KAG8225420.1"/>
    <property type="molecule type" value="Genomic_DNA"/>
</dbReference>
<dbReference type="OrthoDB" id="424753at2759"/>
<dbReference type="InterPro" id="IPR018247">
    <property type="entry name" value="EF_Hand_1_Ca_BS"/>
</dbReference>
<feature type="domain" description="Calpain catalytic" evidence="8">
    <location>
        <begin position="22"/>
        <end position="315"/>
    </location>
</feature>
<dbReference type="AlphaFoldDB" id="A0A8K0K130"/>
<accession>A0A8K0K130</accession>
<dbReference type="SMART" id="SM00230">
    <property type="entry name" value="CysPc"/>
    <property type="match status" value="1"/>
</dbReference>
<dbReference type="PRINTS" id="PR00704">
    <property type="entry name" value="CALPAIN"/>
</dbReference>
<keyword evidence="5" id="KW-0106">Calcium</keyword>
<dbReference type="PANTHER" id="PTHR10183">
    <property type="entry name" value="CALPAIN"/>
    <property type="match status" value="1"/>
</dbReference>
<feature type="active site" evidence="6 7">
    <location>
        <position position="77"/>
    </location>
</feature>
<dbReference type="InterPro" id="IPR001300">
    <property type="entry name" value="Peptidase_C2_calpain_cat"/>
</dbReference>
<dbReference type="Proteomes" id="UP000792457">
    <property type="component" value="Unassembled WGS sequence"/>
</dbReference>
<dbReference type="GO" id="GO:0005509">
    <property type="term" value="F:calcium ion binding"/>
    <property type="evidence" value="ECO:0007669"/>
    <property type="project" value="InterPro"/>
</dbReference>
<proteinExistence type="inferred from homology"/>
<reference evidence="10" key="2">
    <citation type="submission" date="2017-10" db="EMBL/GenBank/DDBJ databases">
        <title>Ladona fulva Genome sequencing and assembly.</title>
        <authorList>
            <person name="Murali S."/>
            <person name="Richards S."/>
            <person name="Bandaranaike D."/>
            <person name="Bellair M."/>
            <person name="Blankenburg K."/>
            <person name="Chao H."/>
            <person name="Dinh H."/>
            <person name="Doddapaneni H."/>
            <person name="Dugan-Rocha S."/>
            <person name="Elkadiri S."/>
            <person name="Gnanaolivu R."/>
            <person name="Hernandez B."/>
            <person name="Skinner E."/>
            <person name="Javaid M."/>
            <person name="Lee S."/>
            <person name="Li M."/>
            <person name="Ming W."/>
            <person name="Munidasa M."/>
            <person name="Muniz J."/>
            <person name="Nguyen L."/>
            <person name="Hughes D."/>
            <person name="Osuji N."/>
            <person name="Pu L.-L."/>
            <person name="Puazo M."/>
            <person name="Qu C."/>
            <person name="Quiroz J."/>
            <person name="Raj R."/>
            <person name="Weissenberger G."/>
            <person name="Xin Y."/>
            <person name="Zou X."/>
            <person name="Han Y."/>
            <person name="Worley K."/>
            <person name="Muzny D."/>
            <person name="Gibbs R."/>
        </authorList>
    </citation>
    <scope>NUCLEOTIDE SEQUENCE</scope>
    <source>
        <strain evidence="10">Sampled in the wild</strain>
    </source>
</reference>
<dbReference type="Pfam" id="PF13405">
    <property type="entry name" value="EF-hand_6"/>
    <property type="match status" value="1"/>
</dbReference>
<feature type="domain" description="EF-hand" evidence="9">
    <location>
        <begin position="428"/>
        <end position="463"/>
    </location>
</feature>
<dbReference type="SUPFAM" id="SSF47473">
    <property type="entry name" value="EF-hand"/>
    <property type="match status" value="1"/>
</dbReference>
<dbReference type="SMART" id="SM00054">
    <property type="entry name" value="EFh"/>
    <property type="match status" value="2"/>
</dbReference>
<dbReference type="PROSITE" id="PS50222">
    <property type="entry name" value="EF_HAND_2"/>
    <property type="match status" value="1"/>
</dbReference>
<dbReference type="GO" id="GO:0005737">
    <property type="term" value="C:cytoplasm"/>
    <property type="evidence" value="ECO:0007669"/>
    <property type="project" value="TreeGrafter"/>
</dbReference>
<dbReference type="InterPro" id="IPR022684">
    <property type="entry name" value="Calpain_cysteine_protease"/>
</dbReference>
<dbReference type="Pfam" id="PF00648">
    <property type="entry name" value="Peptidase_C2"/>
    <property type="match status" value="1"/>
</dbReference>
<organism evidence="10 11">
    <name type="scientific">Ladona fulva</name>
    <name type="common">Scarce chaser dragonfly</name>
    <name type="synonym">Libellula fulva</name>
    <dbReference type="NCBI Taxonomy" id="123851"/>
    <lineage>
        <taxon>Eukaryota</taxon>
        <taxon>Metazoa</taxon>
        <taxon>Ecdysozoa</taxon>
        <taxon>Arthropoda</taxon>
        <taxon>Hexapoda</taxon>
        <taxon>Insecta</taxon>
        <taxon>Pterygota</taxon>
        <taxon>Palaeoptera</taxon>
        <taxon>Odonata</taxon>
        <taxon>Epiprocta</taxon>
        <taxon>Anisoptera</taxon>
        <taxon>Libelluloidea</taxon>
        <taxon>Libellulidae</taxon>
        <taxon>Ladona</taxon>
    </lineage>
</organism>
<protein>
    <submittedName>
        <fullName evidence="10">Uncharacterized protein</fullName>
    </submittedName>
</protein>